<dbReference type="InterPro" id="IPR011701">
    <property type="entry name" value="MFS"/>
</dbReference>
<evidence type="ECO:0000256" key="4">
    <source>
        <dbReference type="SAM" id="Phobius"/>
    </source>
</evidence>
<dbReference type="AlphaFoldDB" id="A0A2H0W4M0"/>
<organism evidence="6 7">
    <name type="scientific">Candidatus Buchananbacteria bacterium CG10_big_fil_rev_8_21_14_0_10_33_19</name>
    <dbReference type="NCBI Taxonomy" id="1974525"/>
    <lineage>
        <taxon>Bacteria</taxon>
        <taxon>Candidatus Buchananiibacteriota</taxon>
    </lineage>
</organism>
<evidence type="ECO:0000256" key="3">
    <source>
        <dbReference type="ARBA" id="ARBA00023136"/>
    </source>
</evidence>
<comment type="caution">
    <text evidence="6">The sequence shown here is derived from an EMBL/GenBank/DDBJ whole genome shotgun (WGS) entry which is preliminary data.</text>
</comment>
<dbReference type="InterPro" id="IPR020846">
    <property type="entry name" value="MFS_dom"/>
</dbReference>
<reference evidence="7" key="1">
    <citation type="submission" date="2017-09" db="EMBL/GenBank/DDBJ databases">
        <title>Depth-based differentiation of microbial function through sediment-hosted aquifers and enrichment of novel symbionts in the deep terrestrial subsurface.</title>
        <authorList>
            <person name="Probst A.J."/>
            <person name="Ladd B."/>
            <person name="Jarett J.K."/>
            <person name="Geller-Mcgrath D.E."/>
            <person name="Sieber C.M.K."/>
            <person name="Emerson J.B."/>
            <person name="Anantharaman K."/>
            <person name="Thomas B.C."/>
            <person name="Malmstrom R."/>
            <person name="Stieglmeier M."/>
            <person name="Klingl A."/>
            <person name="Woyke T."/>
            <person name="Ryan C.M."/>
            <person name="Banfield J.F."/>
        </authorList>
    </citation>
    <scope>NUCLEOTIDE SEQUENCE [LARGE SCALE GENOMIC DNA]</scope>
</reference>
<dbReference type="Pfam" id="PF07690">
    <property type="entry name" value="MFS_1"/>
    <property type="match status" value="1"/>
</dbReference>
<gene>
    <name evidence="6" type="ORF">COT80_01885</name>
</gene>
<keyword evidence="1 4" id="KW-0812">Transmembrane</keyword>
<feature type="transmembrane region" description="Helical" evidence="4">
    <location>
        <begin position="115"/>
        <end position="138"/>
    </location>
</feature>
<evidence type="ECO:0000256" key="1">
    <source>
        <dbReference type="ARBA" id="ARBA00022692"/>
    </source>
</evidence>
<proteinExistence type="predicted"/>
<evidence type="ECO:0000313" key="6">
    <source>
        <dbReference type="EMBL" id="PIS06299.1"/>
    </source>
</evidence>
<dbReference type="Gene3D" id="1.20.1250.20">
    <property type="entry name" value="MFS general substrate transporter like domains"/>
    <property type="match status" value="1"/>
</dbReference>
<feature type="transmembrane region" description="Helical" evidence="4">
    <location>
        <begin position="57"/>
        <end position="77"/>
    </location>
</feature>
<feature type="transmembrane region" description="Helical" evidence="4">
    <location>
        <begin position="89"/>
        <end position="109"/>
    </location>
</feature>
<sequence length="215" mass="24206">MNKRYSGWQNYLMFNFSSVIRWMIISDLIIVGSYGLLGPIFAVFITDYIDGANIQVAGIAMTIFLVTKSIAQIPLATLIDKIKGERDDFWVVFIGSIIMSLVPLAYVFIKTVPQLYLVQAIYGAVTAATFPAYMAIFHRHLDNGKEGTELGVYYTLTDIGSAMTGAIGGSLAYYLGFKWVFILVVIFNLLGSLFLIFIKRDMKSGDWKDFWLIRK</sequence>
<dbReference type="PANTHER" id="PTHR23518:SF2">
    <property type="entry name" value="MAJOR FACILITATOR SUPERFAMILY TRANSPORTER"/>
    <property type="match status" value="1"/>
</dbReference>
<evidence type="ECO:0000256" key="2">
    <source>
        <dbReference type="ARBA" id="ARBA00022989"/>
    </source>
</evidence>
<feature type="transmembrane region" description="Helical" evidence="4">
    <location>
        <begin position="20"/>
        <end position="45"/>
    </location>
</feature>
<dbReference type="Proteomes" id="UP000229056">
    <property type="component" value="Unassembled WGS sequence"/>
</dbReference>
<feature type="transmembrane region" description="Helical" evidence="4">
    <location>
        <begin position="150"/>
        <end position="173"/>
    </location>
</feature>
<feature type="transmembrane region" description="Helical" evidence="4">
    <location>
        <begin position="179"/>
        <end position="198"/>
    </location>
</feature>
<evidence type="ECO:0000313" key="7">
    <source>
        <dbReference type="Proteomes" id="UP000229056"/>
    </source>
</evidence>
<name>A0A2H0W4M0_9BACT</name>
<dbReference type="EMBL" id="PEZY01000005">
    <property type="protein sequence ID" value="PIS06299.1"/>
    <property type="molecule type" value="Genomic_DNA"/>
</dbReference>
<protein>
    <recommendedName>
        <fullName evidence="5">Major facilitator superfamily (MFS) profile domain-containing protein</fullName>
    </recommendedName>
</protein>
<feature type="domain" description="Major facilitator superfamily (MFS) profile" evidence="5">
    <location>
        <begin position="19"/>
        <end position="215"/>
    </location>
</feature>
<keyword evidence="2 4" id="KW-1133">Transmembrane helix</keyword>
<dbReference type="PANTHER" id="PTHR23518">
    <property type="entry name" value="C-METHYLTRANSFERASE"/>
    <property type="match status" value="1"/>
</dbReference>
<evidence type="ECO:0000259" key="5">
    <source>
        <dbReference type="PROSITE" id="PS50850"/>
    </source>
</evidence>
<accession>A0A2H0W4M0</accession>
<dbReference type="PROSITE" id="PS50850">
    <property type="entry name" value="MFS"/>
    <property type="match status" value="1"/>
</dbReference>
<dbReference type="SUPFAM" id="SSF103473">
    <property type="entry name" value="MFS general substrate transporter"/>
    <property type="match status" value="1"/>
</dbReference>
<keyword evidence="3 4" id="KW-0472">Membrane</keyword>
<dbReference type="GO" id="GO:0022857">
    <property type="term" value="F:transmembrane transporter activity"/>
    <property type="evidence" value="ECO:0007669"/>
    <property type="project" value="InterPro"/>
</dbReference>
<dbReference type="InterPro" id="IPR036259">
    <property type="entry name" value="MFS_trans_sf"/>
</dbReference>